<proteinExistence type="inferred from homology"/>
<dbReference type="Proteomes" id="UP000518752">
    <property type="component" value="Unassembled WGS sequence"/>
</dbReference>
<evidence type="ECO:0000256" key="2">
    <source>
        <dbReference type="ARBA" id="ARBA00022801"/>
    </source>
</evidence>
<dbReference type="PANTHER" id="PTHR12304">
    <property type="entry name" value="INOSINE-URIDINE PREFERRING NUCLEOSIDE HYDROLASE"/>
    <property type="match status" value="1"/>
</dbReference>
<dbReference type="InterPro" id="IPR001910">
    <property type="entry name" value="Inosine/uridine_hydrolase_dom"/>
</dbReference>
<keyword evidence="2" id="KW-0378">Hydrolase</keyword>
<dbReference type="AlphaFoldDB" id="A0A8H5I0C8"/>
<evidence type="ECO:0000259" key="4">
    <source>
        <dbReference type="Pfam" id="PF01156"/>
    </source>
</evidence>
<dbReference type="PANTHER" id="PTHR12304:SF4">
    <property type="entry name" value="URIDINE NUCLEOSIDASE"/>
    <property type="match status" value="1"/>
</dbReference>
<dbReference type="Gene3D" id="3.90.245.10">
    <property type="entry name" value="Ribonucleoside hydrolase-like"/>
    <property type="match status" value="1"/>
</dbReference>
<reference evidence="5 6" key="1">
    <citation type="journal article" date="2020" name="ISME J.">
        <title>Uncovering the hidden diversity of litter-decomposition mechanisms in mushroom-forming fungi.</title>
        <authorList>
            <person name="Floudas D."/>
            <person name="Bentzer J."/>
            <person name="Ahren D."/>
            <person name="Johansson T."/>
            <person name="Persson P."/>
            <person name="Tunlid A."/>
        </authorList>
    </citation>
    <scope>NUCLEOTIDE SEQUENCE [LARGE SCALE GENOMIC DNA]</scope>
    <source>
        <strain evidence="5 6">CBS 406.79</strain>
    </source>
</reference>
<dbReference type="GO" id="GO:0006152">
    <property type="term" value="P:purine nucleoside catabolic process"/>
    <property type="evidence" value="ECO:0007669"/>
    <property type="project" value="TreeGrafter"/>
</dbReference>
<evidence type="ECO:0000256" key="3">
    <source>
        <dbReference type="ARBA" id="ARBA00023295"/>
    </source>
</evidence>
<dbReference type="GO" id="GO:0008477">
    <property type="term" value="F:purine nucleosidase activity"/>
    <property type="evidence" value="ECO:0007669"/>
    <property type="project" value="TreeGrafter"/>
</dbReference>
<evidence type="ECO:0000313" key="5">
    <source>
        <dbReference type="EMBL" id="KAF5392924.1"/>
    </source>
</evidence>
<sequence>MSSRIPVWLDVDPGHDDATAIMLAIHLPNIQLLGISTTYGNSSAHHTTQNAARCLLAFGGSNIGVRVYPGASKPLILPARYAPNIHGTDGLGGIEGLPEADDPVVLEIIAEDEHGEIIHALDGMVAHIKQTWNNGVGKKVTVVSCGPMTNIALFISVYPELLDGIEQFIFMGGAVGLGNKSAVAEFNMLCDPHAAQIVLDAPVPTVMIPLNTTHQARVTRDIHIKLLSGSKQASDIGGDHLPSAQTPLRHTLSTLVSFFTETYKSAHGFDAPPLHDALAVAYVALGKDVFPETQSRRYRVDVELTGQHTLGETVVGVRGCRNKCSDNSWGSKGKNCIVVLGLDVDKFFNVFLECVDRCDRVSPLNQGGSTS</sequence>
<comment type="similarity">
    <text evidence="1">Belongs to the IUNH family.</text>
</comment>
<organism evidence="5 6">
    <name type="scientific">Collybiopsis confluens</name>
    <dbReference type="NCBI Taxonomy" id="2823264"/>
    <lineage>
        <taxon>Eukaryota</taxon>
        <taxon>Fungi</taxon>
        <taxon>Dikarya</taxon>
        <taxon>Basidiomycota</taxon>
        <taxon>Agaricomycotina</taxon>
        <taxon>Agaricomycetes</taxon>
        <taxon>Agaricomycetidae</taxon>
        <taxon>Agaricales</taxon>
        <taxon>Marasmiineae</taxon>
        <taxon>Omphalotaceae</taxon>
        <taxon>Collybiopsis</taxon>
    </lineage>
</organism>
<accession>A0A8H5I0C8</accession>
<feature type="domain" description="Inosine/uridine-preferring nucleoside hydrolase" evidence="4">
    <location>
        <begin position="7"/>
        <end position="349"/>
    </location>
</feature>
<dbReference type="GO" id="GO:0005829">
    <property type="term" value="C:cytosol"/>
    <property type="evidence" value="ECO:0007669"/>
    <property type="project" value="TreeGrafter"/>
</dbReference>
<evidence type="ECO:0000313" key="6">
    <source>
        <dbReference type="Proteomes" id="UP000518752"/>
    </source>
</evidence>
<protein>
    <recommendedName>
        <fullName evidence="4">Inosine/uridine-preferring nucleoside hydrolase domain-containing protein</fullName>
    </recommendedName>
</protein>
<dbReference type="Pfam" id="PF01156">
    <property type="entry name" value="IU_nuc_hydro"/>
    <property type="match status" value="1"/>
</dbReference>
<dbReference type="EMBL" id="JAACJN010000003">
    <property type="protein sequence ID" value="KAF5392924.1"/>
    <property type="molecule type" value="Genomic_DNA"/>
</dbReference>
<keyword evidence="3" id="KW-0326">Glycosidase</keyword>
<dbReference type="SUPFAM" id="SSF53590">
    <property type="entry name" value="Nucleoside hydrolase"/>
    <property type="match status" value="1"/>
</dbReference>
<evidence type="ECO:0000256" key="1">
    <source>
        <dbReference type="ARBA" id="ARBA00009176"/>
    </source>
</evidence>
<dbReference type="InterPro" id="IPR036452">
    <property type="entry name" value="Ribo_hydro-like"/>
</dbReference>
<dbReference type="OrthoDB" id="432381at2759"/>
<keyword evidence="6" id="KW-1185">Reference proteome</keyword>
<dbReference type="InterPro" id="IPR023186">
    <property type="entry name" value="IUNH"/>
</dbReference>
<comment type="caution">
    <text evidence="5">The sequence shown here is derived from an EMBL/GenBank/DDBJ whole genome shotgun (WGS) entry which is preliminary data.</text>
</comment>
<gene>
    <name evidence="5" type="ORF">D9757_001232</name>
</gene>
<name>A0A8H5I0C8_9AGAR</name>